<protein>
    <submittedName>
        <fullName evidence="2">Uncharacterized protein</fullName>
    </submittedName>
</protein>
<evidence type="ECO:0000313" key="3">
    <source>
        <dbReference type="Proteomes" id="UP000295620"/>
    </source>
</evidence>
<gene>
    <name evidence="2" type="ORF">ATK78_1596</name>
</gene>
<sequence length="97" mass="11234">MAKAEQDPKETRRRHEGESNKSASRPEAESNPSRTIISLYNLKLTFKTTSGEPDTGHQFDKIGNRTNAVRNRMPPVDYFSQYTDFQELYAHQLYILI</sequence>
<reference evidence="2 3" key="1">
    <citation type="submission" date="2019-03" db="EMBL/GenBank/DDBJ databases">
        <title>Genomic Encyclopedia of Archaeal and Bacterial Type Strains, Phase II (KMG-II): from individual species to whole genera.</title>
        <authorList>
            <person name="Goeker M."/>
        </authorList>
    </citation>
    <scope>NUCLEOTIDE SEQUENCE [LARGE SCALE GENOMIC DNA]</scope>
    <source>
        <strain evidence="2 3">DSM 19035</strain>
    </source>
</reference>
<evidence type="ECO:0000256" key="1">
    <source>
        <dbReference type="SAM" id="MobiDB-lite"/>
    </source>
</evidence>
<keyword evidence="3" id="KW-1185">Reference proteome</keyword>
<dbReference type="AlphaFoldDB" id="A0A4R6SXL4"/>
<feature type="region of interest" description="Disordered" evidence="1">
    <location>
        <begin position="1"/>
        <end position="34"/>
    </location>
</feature>
<name>A0A4R6SXL4_9SPHI</name>
<accession>A0A4R6SXL4</accession>
<feature type="compositionally biased region" description="Basic and acidic residues" evidence="1">
    <location>
        <begin position="1"/>
        <end position="28"/>
    </location>
</feature>
<organism evidence="2 3">
    <name type="scientific">Pedobacter metabolipauper</name>
    <dbReference type="NCBI Taxonomy" id="425513"/>
    <lineage>
        <taxon>Bacteria</taxon>
        <taxon>Pseudomonadati</taxon>
        <taxon>Bacteroidota</taxon>
        <taxon>Sphingobacteriia</taxon>
        <taxon>Sphingobacteriales</taxon>
        <taxon>Sphingobacteriaceae</taxon>
        <taxon>Pedobacter</taxon>
    </lineage>
</organism>
<dbReference type="EMBL" id="SNYC01000004">
    <property type="protein sequence ID" value="TDQ09442.1"/>
    <property type="molecule type" value="Genomic_DNA"/>
</dbReference>
<proteinExistence type="predicted"/>
<dbReference type="Proteomes" id="UP000295620">
    <property type="component" value="Unassembled WGS sequence"/>
</dbReference>
<comment type="caution">
    <text evidence="2">The sequence shown here is derived from an EMBL/GenBank/DDBJ whole genome shotgun (WGS) entry which is preliminary data.</text>
</comment>
<evidence type="ECO:0000313" key="2">
    <source>
        <dbReference type="EMBL" id="TDQ09442.1"/>
    </source>
</evidence>